<evidence type="ECO:0000313" key="2">
    <source>
        <dbReference type="WBParaSite" id="Hba_06635"/>
    </source>
</evidence>
<evidence type="ECO:0000313" key="1">
    <source>
        <dbReference type="Proteomes" id="UP000095283"/>
    </source>
</evidence>
<reference evidence="2" key="1">
    <citation type="submission" date="2016-11" db="UniProtKB">
        <authorList>
            <consortium name="WormBaseParasite"/>
        </authorList>
    </citation>
    <scope>IDENTIFICATION</scope>
</reference>
<proteinExistence type="predicted"/>
<dbReference type="WBParaSite" id="Hba_06635">
    <property type="protein sequence ID" value="Hba_06635"/>
    <property type="gene ID" value="Hba_06635"/>
</dbReference>
<name>A0A1I7WNA9_HETBA</name>
<accession>A0A1I7WNA9</accession>
<dbReference type="Proteomes" id="UP000095283">
    <property type="component" value="Unplaced"/>
</dbReference>
<protein>
    <submittedName>
        <fullName evidence="2">Sec7_N domain-containing protein</fullName>
    </submittedName>
</protein>
<dbReference type="AlphaFoldDB" id="A0A1I7WNA9"/>
<keyword evidence="1" id="KW-1185">Reference proteome</keyword>
<sequence length="100" mass="11769">MFMQYIVVYENVHREHRQWVLALIHGVLRCLVSVGVVDPQVEIRLCVLKCFCEADRAFLSHLAQPEMLELQFMSLHDEKLEMQEEPDSISSHKAVHFNYL</sequence>
<organism evidence="1 2">
    <name type="scientific">Heterorhabditis bacteriophora</name>
    <name type="common">Entomopathogenic nematode worm</name>
    <dbReference type="NCBI Taxonomy" id="37862"/>
    <lineage>
        <taxon>Eukaryota</taxon>
        <taxon>Metazoa</taxon>
        <taxon>Ecdysozoa</taxon>
        <taxon>Nematoda</taxon>
        <taxon>Chromadorea</taxon>
        <taxon>Rhabditida</taxon>
        <taxon>Rhabditina</taxon>
        <taxon>Rhabditomorpha</taxon>
        <taxon>Strongyloidea</taxon>
        <taxon>Heterorhabditidae</taxon>
        <taxon>Heterorhabditis</taxon>
    </lineage>
</organism>